<feature type="transmembrane region" description="Helical" evidence="1">
    <location>
        <begin position="20"/>
        <end position="39"/>
    </location>
</feature>
<feature type="transmembrane region" description="Helical" evidence="1">
    <location>
        <begin position="97"/>
        <end position="118"/>
    </location>
</feature>
<dbReference type="EMBL" id="SMFZ01000001">
    <property type="protein sequence ID" value="TCK26817.1"/>
    <property type="molecule type" value="Genomic_DNA"/>
</dbReference>
<proteinExistence type="predicted"/>
<keyword evidence="1" id="KW-0472">Membrane</keyword>
<feature type="transmembrane region" description="Helical" evidence="1">
    <location>
        <begin position="67"/>
        <end position="85"/>
    </location>
</feature>
<evidence type="ECO:0000313" key="3">
    <source>
        <dbReference type="Proteomes" id="UP000295560"/>
    </source>
</evidence>
<sequence length="432" mass="44610">MVPAHGVGTRSDLPVPLGPAAAAASVTLIISFVVLAFLWRSPRSPGGGRPLPRVVTDVVDHPATRTTVRAVALAVLIAVINIGFVGPDDPSDNVAPWAFYVTFWAGLVPLSLLLGPVVRYANPLRLLHRIVTGALRIDPDGLRTPPASVGYWPAAASLTAFAWLELVAPGRAEPATVAGFLAGYAVVQVAAATVFGARWFDRGDGFEVYSSLIGGLSPVGRLDDGRFGLRNPLDGLERLAPGPGLVGVVVALVGTTGYDGISRTTWWTSTVTEGVLGGTLGLAATTLAVGVIYLLGCAALTPHGAHEGQRPGPATFATTLAPIAAGYAIAHYFSLLVFDGQQTFILAGDPLGTGADLLGLAGTRIDYTLLGPIAIMAVQLLAIVTGHLVASVAAHDRAVRLYRSEDAVRTQYPMLAAMVALTIGAVGLLFAG</sequence>
<evidence type="ECO:0000313" key="2">
    <source>
        <dbReference type="EMBL" id="TCK26817.1"/>
    </source>
</evidence>
<accession>A0A4R1HVQ5</accession>
<dbReference type="Proteomes" id="UP000295560">
    <property type="component" value="Unassembled WGS sequence"/>
</dbReference>
<feature type="transmembrane region" description="Helical" evidence="1">
    <location>
        <begin position="278"/>
        <end position="301"/>
    </location>
</feature>
<organism evidence="2 3">
    <name type="scientific">Pseudonocardia endophytica</name>
    <dbReference type="NCBI Taxonomy" id="401976"/>
    <lineage>
        <taxon>Bacteria</taxon>
        <taxon>Bacillati</taxon>
        <taxon>Actinomycetota</taxon>
        <taxon>Actinomycetes</taxon>
        <taxon>Pseudonocardiales</taxon>
        <taxon>Pseudonocardiaceae</taxon>
        <taxon>Pseudonocardia</taxon>
    </lineage>
</organism>
<protein>
    <recommendedName>
        <fullName evidence="4">Fenitrothion hydrolase</fullName>
    </recommendedName>
</protein>
<evidence type="ECO:0000256" key="1">
    <source>
        <dbReference type="SAM" id="Phobius"/>
    </source>
</evidence>
<comment type="caution">
    <text evidence="2">The sequence shown here is derived from an EMBL/GenBank/DDBJ whole genome shotgun (WGS) entry which is preliminary data.</text>
</comment>
<keyword evidence="1" id="KW-1133">Transmembrane helix</keyword>
<dbReference type="AlphaFoldDB" id="A0A4R1HVQ5"/>
<keyword evidence="3" id="KW-1185">Reference proteome</keyword>
<feature type="transmembrane region" description="Helical" evidence="1">
    <location>
        <begin position="313"/>
        <end position="333"/>
    </location>
</feature>
<reference evidence="2 3" key="1">
    <citation type="submission" date="2019-03" db="EMBL/GenBank/DDBJ databases">
        <title>Sequencing the genomes of 1000 actinobacteria strains.</title>
        <authorList>
            <person name="Klenk H.-P."/>
        </authorList>
    </citation>
    <scope>NUCLEOTIDE SEQUENCE [LARGE SCALE GENOMIC DNA]</scope>
    <source>
        <strain evidence="2 3">DSM 44969</strain>
    </source>
</reference>
<feature type="transmembrane region" description="Helical" evidence="1">
    <location>
        <begin position="239"/>
        <end position="258"/>
    </location>
</feature>
<keyword evidence="1" id="KW-0812">Transmembrane</keyword>
<gene>
    <name evidence="2" type="ORF">EV378_2662</name>
</gene>
<evidence type="ECO:0008006" key="4">
    <source>
        <dbReference type="Google" id="ProtNLM"/>
    </source>
</evidence>
<feature type="transmembrane region" description="Helical" evidence="1">
    <location>
        <begin position="369"/>
        <end position="392"/>
    </location>
</feature>
<name>A0A4R1HVQ5_PSEEN</name>
<feature type="transmembrane region" description="Helical" evidence="1">
    <location>
        <begin position="412"/>
        <end position="431"/>
    </location>
</feature>